<sequence length="258" mass="29035">MVLDELRRRRTNDEIAGEVVEMMAGKDSSRSAIKIRTAEALTKIVCALRHCGFSSMAPVAAIAPAKTIRNTPEPSSVAESSNYGLAQSHHPYEVEVEADAPEKLRRSVKSWDTPSDDDEILEYDSRLCPGDCASTDNASTQTTAQQADRMPELSRLGNTHTKDEAVRSEVARFDAVLAKLKEQRMLAEKLAARPAMPTKRQEEGPREAEVVETESAQSYERTRPSVIQRQRYIPSHKLLSLQMLWLQLYRMWSLYEKA</sequence>
<gene>
    <name evidence="2" type="ORF">FB567DRAFT_583531</name>
</gene>
<name>A0A8K0QVM9_9PLEO</name>
<dbReference type="OrthoDB" id="3927839at2759"/>
<evidence type="ECO:0000313" key="3">
    <source>
        <dbReference type="Proteomes" id="UP000813461"/>
    </source>
</evidence>
<keyword evidence="3" id="KW-1185">Reference proteome</keyword>
<organism evidence="2 3">
    <name type="scientific">Paraphoma chrysanthemicola</name>
    <dbReference type="NCBI Taxonomy" id="798071"/>
    <lineage>
        <taxon>Eukaryota</taxon>
        <taxon>Fungi</taxon>
        <taxon>Dikarya</taxon>
        <taxon>Ascomycota</taxon>
        <taxon>Pezizomycotina</taxon>
        <taxon>Dothideomycetes</taxon>
        <taxon>Pleosporomycetidae</taxon>
        <taxon>Pleosporales</taxon>
        <taxon>Pleosporineae</taxon>
        <taxon>Phaeosphaeriaceae</taxon>
        <taxon>Paraphoma</taxon>
    </lineage>
</organism>
<protein>
    <submittedName>
        <fullName evidence="2">Uncharacterized protein</fullName>
    </submittedName>
</protein>
<evidence type="ECO:0000313" key="2">
    <source>
        <dbReference type="EMBL" id="KAH7075146.1"/>
    </source>
</evidence>
<feature type="compositionally biased region" description="Basic and acidic residues" evidence="1">
    <location>
        <begin position="199"/>
        <end position="209"/>
    </location>
</feature>
<accession>A0A8K0QVM9</accession>
<proteinExistence type="predicted"/>
<feature type="region of interest" description="Disordered" evidence="1">
    <location>
        <begin position="191"/>
        <end position="222"/>
    </location>
</feature>
<dbReference type="AlphaFoldDB" id="A0A8K0QVM9"/>
<evidence type="ECO:0000256" key="1">
    <source>
        <dbReference type="SAM" id="MobiDB-lite"/>
    </source>
</evidence>
<dbReference type="Proteomes" id="UP000813461">
    <property type="component" value="Unassembled WGS sequence"/>
</dbReference>
<comment type="caution">
    <text evidence="2">The sequence shown here is derived from an EMBL/GenBank/DDBJ whole genome shotgun (WGS) entry which is preliminary data.</text>
</comment>
<reference evidence="2" key="1">
    <citation type="journal article" date="2021" name="Nat. Commun.">
        <title>Genetic determinants of endophytism in the Arabidopsis root mycobiome.</title>
        <authorList>
            <person name="Mesny F."/>
            <person name="Miyauchi S."/>
            <person name="Thiergart T."/>
            <person name="Pickel B."/>
            <person name="Atanasova L."/>
            <person name="Karlsson M."/>
            <person name="Huettel B."/>
            <person name="Barry K.W."/>
            <person name="Haridas S."/>
            <person name="Chen C."/>
            <person name="Bauer D."/>
            <person name="Andreopoulos W."/>
            <person name="Pangilinan J."/>
            <person name="LaButti K."/>
            <person name="Riley R."/>
            <person name="Lipzen A."/>
            <person name="Clum A."/>
            <person name="Drula E."/>
            <person name="Henrissat B."/>
            <person name="Kohler A."/>
            <person name="Grigoriev I.V."/>
            <person name="Martin F.M."/>
            <person name="Hacquard S."/>
        </authorList>
    </citation>
    <scope>NUCLEOTIDE SEQUENCE</scope>
    <source>
        <strain evidence="2">MPI-SDFR-AT-0120</strain>
    </source>
</reference>
<dbReference type="EMBL" id="JAGMVJ010000020">
    <property type="protein sequence ID" value="KAH7075146.1"/>
    <property type="molecule type" value="Genomic_DNA"/>
</dbReference>